<keyword evidence="1" id="KW-0812">Transmembrane</keyword>
<gene>
    <name evidence="2" type="ORF">SAMN05421820_103604</name>
</gene>
<dbReference type="EMBL" id="FNGY01000003">
    <property type="protein sequence ID" value="SDM34897.1"/>
    <property type="molecule type" value="Genomic_DNA"/>
</dbReference>
<dbReference type="AlphaFoldDB" id="A0A1G9SHX2"/>
<name>A0A1G9SHX2_9SPHI</name>
<organism evidence="2 3">
    <name type="scientific">Pedobacter steynii</name>
    <dbReference type="NCBI Taxonomy" id="430522"/>
    <lineage>
        <taxon>Bacteria</taxon>
        <taxon>Pseudomonadati</taxon>
        <taxon>Bacteroidota</taxon>
        <taxon>Sphingobacteriia</taxon>
        <taxon>Sphingobacteriales</taxon>
        <taxon>Sphingobacteriaceae</taxon>
        <taxon>Pedobacter</taxon>
    </lineage>
</organism>
<keyword evidence="1" id="KW-1133">Transmembrane helix</keyword>
<protein>
    <submittedName>
        <fullName evidence="2">Uncharacterized protein</fullName>
    </submittedName>
</protein>
<evidence type="ECO:0000256" key="1">
    <source>
        <dbReference type="SAM" id="Phobius"/>
    </source>
</evidence>
<evidence type="ECO:0000313" key="3">
    <source>
        <dbReference type="Proteomes" id="UP000183200"/>
    </source>
</evidence>
<proteinExistence type="predicted"/>
<keyword evidence="1" id="KW-0472">Membrane</keyword>
<dbReference type="Proteomes" id="UP000183200">
    <property type="component" value="Unassembled WGS sequence"/>
</dbReference>
<reference evidence="3" key="1">
    <citation type="submission" date="2016-10" db="EMBL/GenBank/DDBJ databases">
        <authorList>
            <person name="Varghese N."/>
            <person name="Submissions S."/>
        </authorList>
    </citation>
    <scope>NUCLEOTIDE SEQUENCE [LARGE SCALE GENOMIC DNA]</scope>
    <source>
        <strain evidence="3">DSM 19110</strain>
    </source>
</reference>
<accession>A0A1G9SHX2</accession>
<feature type="transmembrane region" description="Helical" evidence="1">
    <location>
        <begin position="12"/>
        <end position="29"/>
    </location>
</feature>
<sequence>MSKMLRIQKYGFAVSIVMIFNRIIRFFNLKHLYSSVKMNQDEINPYFQVIEKKLTSCGNVSTNG</sequence>
<evidence type="ECO:0000313" key="2">
    <source>
        <dbReference type="EMBL" id="SDM34897.1"/>
    </source>
</evidence>
<keyword evidence="3" id="KW-1185">Reference proteome</keyword>